<dbReference type="Pfam" id="PF01584">
    <property type="entry name" value="CheW"/>
    <property type="match status" value="1"/>
</dbReference>
<dbReference type="Gene3D" id="2.40.50.180">
    <property type="entry name" value="CheA-289, Domain 4"/>
    <property type="match status" value="1"/>
</dbReference>
<proteinExistence type="predicted"/>
<keyword evidence="5" id="KW-1185">Reference proteome</keyword>
<dbReference type="EMBL" id="CP016503">
    <property type="protein sequence ID" value="ANV98637.1"/>
    <property type="molecule type" value="Genomic_DNA"/>
</dbReference>
<dbReference type="InterPro" id="IPR011006">
    <property type="entry name" value="CheY-like_superfamily"/>
</dbReference>
<dbReference type="Gene3D" id="3.40.50.2300">
    <property type="match status" value="1"/>
</dbReference>
<keyword evidence="1" id="KW-0597">Phosphoprotein</keyword>
<dbReference type="SUPFAM" id="SSF50341">
    <property type="entry name" value="CheW-like"/>
    <property type="match status" value="1"/>
</dbReference>
<feature type="modified residue" description="4-aspartylphosphate" evidence="1">
    <location>
        <position position="245"/>
    </location>
</feature>
<dbReference type="Gene3D" id="2.30.30.40">
    <property type="entry name" value="SH3 Domains"/>
    <property type="match status" value="1"/>
</dbReference>
<dbReference type="AlphaFoldDB" id="A0A1B1U757"/>
<accession>A0A1B1U757</accession>
<dbReference type="InterPro" id="IPR036061">
    <property type="entry name" value="CheW-like_dom_sf"/>
</dbReference>
<dbReference type="PIRSF" id="PIRSF002867">
    <property type="entry name" value="CheV"/>
    <property type="match status" value="1"/>
</dbReference>
<feature type="domain" description="CheW-like" evidence="3">
    <location>
        <begin position="16"/>
        <end position="171"/>
    </location>
</feature>
<dbReference type="Proteomes" id="UP000092884">
    <property type="component" value="Chromosome"/>
</dbReference>
<dbReference type="InterPro" id="IPR001789">
    <property type="entry name" value="Sig_transdc_resp-reg_receiver"/>
</dbReference>
<feature type="domain" description="Response regulatory" evidence="2">
    <location>
        <begin position="192"/>
        <end position="312"/>
    </location>
</feature>
<evidence type="ECO:0000313" key="5">
    <source>
        <dbReference type="Proteomes" id="UP000092884"/>
    </source>
</evidence>
<dbReference type="RefSeq" id="WP_066341589.1">
    <property type="nucleotide sequence ID" value="NZ_CP016503.1"/>
</dbReference>
<evidence type="ECO:0000259" key="3">
    <source>
        <dbReference type="PROSITE" id="PS50851"/>
    </source>
</evidence>
<dbReference type="Pfam" id="PF00072">
    <property type="entry name" value="Response_reg"/>
    <property type="match status" value="1"/>
</dbReference>
<dbReference type="PROSITE" id="PS50851">
    <property type="entry name" value="CHEW"/>
    <property type="match status" value="1"/>
</dbReference>
<dbReference type="KEGG" id="het:BBW65_07425"/>
<dbReference type="GO" id="GO:0000160">
    <property type="term" value="P:phosphorelay signal transduction system"/>
    <property type="evidence" value="ECO:0007669"/>
    <property type="project" value="InterPro"/>
</dbReference>
<dbReference type="STRING" id="222136.BBW65_07425"/>
<protein>
    <submittedName>
        <fullName evidence="4">Chemotaxis protein CheV</fullName>
    </submittedName>
</protein>
<dbReference type="PANTHER" id="PTHR47233">
    <property type="entry name" value="CHEMOTAXIS PROTEIN CHEV"/>
    <property type="match status" value="1"/>
</dbReference>
<dbReference type="SMART" id="SM00260">
    <property type="entry name" value="CheW"/>
    <property type="match status" value="1"/>
</dbReference>
<organism evidence="4 5">
    <name type="scientific">Helicobacter enhydrae</name>
    <dbReference type="NCBI Taxonomy" id="222136"/>
    <lineage>
        <taxon>Bacteria</taxon>
        <taxon>Pseudomonadati</taxon>
        <taxon>Campylobacterota</taxon>
        <taxon>Epsilonproteobacteria</taxon>
        <taxon>Campylobacterales</taxon>
        <taxon>Helicobacteraceae</taxon>
        <taxon>Helicobacter</taxon>
    </lineage>
</organism>
<dbReference type="InterPro" id="IPR002545">
    <property type="entry name" value="CheW-lke_dom"/>
</dbReference>
<name>A0A1B1U757_9HELI</name>
<gene>
    <name evidence="4" type="ORF">BBW65_07425</name>
</gene>
<dbReference type="InterPro" id="IPR024181">
    <property type="entry name" value="Chemotax_regulator_CheV"/>
</dbReference>
<dbReference type="SUPFAM" id="SSF52172">
    <property type="entry name" value="CheY-like"/>
    <property type="match status" value="1"/>
</dbReference>
<evidence type="ECO:0000259" key="2">
    <source>
        <dbReference type="PROSITE" id="PS50110"/>
    </source>
</evidence>
<dbReference type="PANTHER" id="PTHR47233:SF3">
    <property type="entry name" value="CHEMOTAXIS PROTEIN CHEV"/>
    <property type="match status" value="1"/>
</dbReference>
<sequence>MISEIDKTTSLHLNNEAQFLCFMLEEGAKLSQLYAINVFKIREIIYYRDEVTKNLGDENGIVLGFLKVRDETIPLVDLRRWLYYNPQDPRRDLRAYSISDIDKKILVAICNFSNCTVGIKLSGLKRIVHKNWHEIYADEVGENSKVIATTEFEGEVVQILDIERMAVDAFPALSGELSPQLNNIIPIHSDKVVLIAEDSKSAAKTLKTIIDKMKLKNFVFSDGGSLLQYLYSPGVMESIGVVITDLEMPQISGFEVLKTIKENPESAHLPVIVNSSMSSDSNKQMASALKADGFITKSDPIQIQKLLHEFLEK</sequence>
<dbReference type="GO" id="GO:0006935">
    <property type="term" value="P:chemotaxis"/>
    <property type="evidence" value="ECO:0007669"/>
    <property type="project" value="InterPro"/>
</dbReference>
<evidence type="ECO:0000256" key="1">
    <source>
        <dbReference type="PROSITE-ProRule" id="PRU00169"/>
    </source>
</evidence>
<reference evidence="5" key="1">
    <citation type="submission" date="2016-07" db="EMBL/GenBank/DDBJ databases">
        <authorList>
            <person name="Florea S."/>
            <person name="Webb J.S."/>
            <person name="Jaromczyk J."/>
            <person name="Schardl C.L."/>
        </authorList>
    </citation>
    <scope>NUCLEOTIDE SEQUENCE [LARGE SCALE GENOMIC DNA]</scope>
    <source>
        <strain evidence="5">MIT 01-6242</strain>
    </source>
</reference>
<evidence type="ECO:0000313" key="4">
    <source>
        <dbReference type="EMBL" id="ANV98637.1"/>
    </source>
</evidence>
<dbReference type="PROSITE" id="PS50110">
    <property type="entry name" value="RESPONSE_REGULATORY"/>
    <property type="match status" value="1"/>
</dbReference>
<dbReference type="CDD" id="cd00588">
    <property type="entry name" value="CheW_like"/>
    <property type="match status" value="1"/>
</dbReference>
<dbReference type="SMART" id="SM00448">
    <property type="entry name" value="REC"/>
    <property type="match status" value="1"/>
</dbReference>